<name>D0BK59_9LACT</name>
<proteinExistence type="predicted"/>
<gene>
    <name evidence="2" type="ORF">HMPREF0446_00344</name>
</gene>
<dbReference type="STRING" id="626369.HMPREF0446_00344"/>
<dbReference type="Proteomes" id="UP000002939">
    <property type="component" value="Unassembled WGS sequence"/>
</dbReference>
<reference evidence="2" key="2">
    <citation type="submission" date="2011-10" db="EMBL/GenBank/DDBJ databases">
        <title>The Genome Sequence of Granulicatella elegans ATCC 700633.</title>
        <authorList>
            <consortium name="The Broad Institute Genome Sequencing Platform"/>
            <consortium name="The Broad Institute Genome Sequencing Center for Infectious Disease"/>
            <person name="Earl A."/>
            <person name="Ward D."/>
            <person name="Feldgarden M."/>
            <person name="Gevers D."/>
            <person name="Sibley C.D."/>
            <person name="Field T.R."/>
            <person name="Grinwis M."/>
            <person name="Eshaghurshan C.S."/>
            <person name="Surette M.G."/>
            <person name="Young S.K."/>
            <person name="Zeng Q."/>
            <person name="Gargeya S."/>
            <person name="Fitzgerald M."/>
            <person name="Haas B."/>
            <person name="Abouelleil A."/>
            <person name="Alvarado L."/>
            <person name="Arachchi H.M."/>
            <person name="Berlin A."/>
            <person name="Brown A."/>
            <person name="Chapman S.B."/>
            <person name="Chen Z."/>
            <person name="Dunbar C."/>
            <person name="Freedman E."/>
            <person name="Gearin G."/>
            <person name="Goldberg J."/>
            <person name="Griggs A."/>
            <person name="Gujja S."/>
            <person name="Heiman D."/>
            <person name="Howarth C."/>
            <person name="Larson L."/>
            <person name="Lui A."/>
            <person name="MacDonald P.J.P."/>
            <person name="Montmayeur A."/>
            <person name="Murphy C."/>
            <person name="Neiman D."/>
            <person name="Pearson M."/>
            <person name="Priest M."/>
            <person name="Roberts A."/>
            <person name="Saif S."/>
            <person name="Shea T."/>
            <person name="Shenoy N."/>
            <person name="Sisk P."/>
            <person name="Stolte C."/>
            <person name="Sykes S."/>
            <person name="Wortman J."/>
            <person name="Nusbaum C."/>
            <person name="Birren B."/>
        </authorList>
    </citation>
    <scope>NUCLEOTIDE SEQUENCE [LARGE SCALE GENOMIC DNA]</scope>
    <source>
        <strain evidence="2">ATCC 700633</strain>
    </source>
</reference>
<dbReference type="AlphaFoldDB" id="D0BK59"/>
<comment type="caution">
    <text evidence="2">The sequence shown here is derived from an EMBL/GenBank/DDBJ whole genome shotgun (WGS) entry which is preliminary data.</text>
</comment>
<evidence type="ECO:0008006" key="4">
    <source>
        <dbReference type="Google" id="ProtNLM"/>
    </source>
</evidence>
<feature type="transmembrane region" description="Helical" evidence="1">
    <location>
        <begin position="7"/>
        <end position="30"/>
    </location>
</feature>
<dbReference type="RefSeq" id="WP_006702618.1">
    <property type="nucleotide sequence ID" value="NZ_KI391971.1"/>
</dbReference>
<dbReference type="EMBL" id="ACRF02000013">
    <property type="protein sequence ID" value="EEW93462.1"/>
    <property type="molecule type" value="Genomic_DNA"/>
</dbReference>
<evidence type="ECO:0000256" key="1">
    <source>
        <dbReference type="SAM" id="Phobius"/>
    </source>
</evidence>
<dbReference type="HOGENOM" id="CLU_2916053_0_0_9"/>
<feature type="transmembrane region" description="Helical" evidence="1">
    <location>
        <begin position="36"/>
        <end position="56"/>
    </location>
</feature>
<keyword evidence="3" id="KW-1185">Reference proteome</keyword>
<keyword evidence="1" id="KW-0812">Transmembrane</keyword>
<keyword evidence="1" id="KW-0472">Membrane</keyword>
<accession>D0BK59</accession>
<evidence type="ECO:0000313" key="3">
    <source>
        <dbReference type="Proteomes" id="UP000002939"/>
    </source>
</evidence>
<protein>
    <recommendedName>
        <fullName evidence="4">Group-specific protein</fullName>
    </recommendedName>
</protein>
<evidence type="ECO:0000313" key="2">
    <source>
        <dbReference type="EMBL" id="EEW93462.1"/>
    </source>
</evidence>
<organism evidence="2 3">
    <name type="scientific">Granulicatella elegans ATCC 700633</name>
    <dbReference type="NCBI Taxonomy" id="626369"/>
    <lineage>
        <taxon>Bacteria</taxon>
        <taxon>Bacillati</taxon>
        <taxon>Bacillota</taxon>
        <taxon>Bacilli</taxon>
        <taxon>Lactobacillales</taxon>
        <taxon>Carnobacteriaceae</taxon>
        <taxon>Granulicatella</taxon>
    </lineage>
</organism>
<sequence>MQTGQKILIGISIVVGVICIELSMYIIPFIEEVKEFEFPMFVVGVILCIISIIFGIRHQKS</sequence>
<reference evidence="2" key="1">
    <citation type="submission" date="2009-09" db="EMBL/GenBank/DDBJ databases">
        <authorList>
            <consortium name="The Broad Institute Genome Sequencing Platform"/>
            <person name="Ward D."/>
            <person name="Feldgarden M."/>
            <person name="Earl A."/>
            <person name="Young S.K."/>
            <person name="Zeng Q."/>
            <person name="Koehrsen M."/>
            <person name="Alvarado L."/>
            <person name="Berlin A."/>
            <person name="Bochicchio J."/>
            <person name="Borenstein D."/>
            <person name="Chapman S.B."/>
            <person name="Chen Z."/>
            <person name="Engels R."/>
            <person name="Freedman E."/>
            <person name="Gellesch M."/>
            <person name="Goldberg J."/>
            <person name="Griggs A."/>
            <person name="Gujja S."/>
            <person name="Heilman E."/>
            <person name="Heiman D."/>
            <person name="Hepburn T."/>
            <person name="Howarth C."/>
            <person name="Jen D."/>
            <person name="Larson L."/>
            <person name="Lewis B."/>
            <person name="Mehta T."/>
            <person name="Park D."/>
            <person name="Pearson M."/>
            <person name="Roberts A."/>
            <person name="Saif S."/>
            <person name="Shea T."/>
            <person name="Shenoy N."/>
            <person name="Sisk P."/>
            <person name="Stolte C."/>
            <person name="Sykes S."/>
            <person name="Thomson T."/>
            <person name="Walk T."/>
            <person name="White J."/>
            <person name="Yandava C."/>
            <person name="Sibley C.D."/>
            <person name="Field T.R."/>
            <person name="Grinwis M."/>
            <person name="Eshaghurshan C.S."/>
            <person name="Surette M.G."/>
            <person name="Haas B."/>
            <person name="Nusbaum C."/>
            <person name="Birren B."/>
        </authorList>
    </citation>
    <scope>NUCLEOTIDE SEQUENCE [LARGE SCALE GENOMIC DNA]</scope>
    <source>
        <strain evidence="2">ATCC 700633</strain>
    </source>
</reference>
<keyword evidence="1" id="KW-1133">Transmembrane helix</keyword>